<reference evidence="2 3" key="1">
    <citation type="journal article" date="2019" name="Int. J. Syst. Evol. Microbiol.">
        <title>The Global Catalogue of Microorganisms (GCM) 10K type strain sequencing project: providing services to taxonomists for standard genome sequencing and annotation.</title>
        <authorList>
            <consortium name="The Broad Institute Genomics Platform"/>
            <consortium name="The Broad Institute Genome Sequencing Center for Infectious Disease"/>
            <person name="Wu L."/>
            <person name="Ma J."/>
        </authorList>
    </citation>
    <scope>NUCLEOTIDE SEQUENCE [LARGE SCALE GENOMIC DNA]</scope>
    <source>
        <strain evidence="2 3">JCM 15628</strain>
    </source>
</reference>
<keyword evidence="3" id="KW-1185">Reference proteome</keyword>
<dbReference type="InterPro" id="IPR020904">
    <property type="entry name" value="Sc_DH/Rdtase_CS"/>
</dbReference>
<evidence type="ECO:0000313" key="2">
    <source>
        <dbReference type="EMBL" id="GAA1978663.1"/>
    </source>
</evidence>
<dbReference type="PANTHER" id="PTHR43245:SF55">
    <property type="entry name" value="NAD(P)-BINDING DOMAIN-CONTAINING PROTEIN"/>
    <property type="match status" value="1"/>
</dbReference>
<evidence type="ECO:0000259" key="1">
    <source>
        <dbReference type="Pfam" id="PF01370"/>
    </source>
</evidence>
<dbReference type="InterPro" id="IPR036291">
    <property type="entry name" value="NAD(P)-bd_dom_sf"/>
</dbReference>
<sequence length="273" mass="28419">MALLALTGASGRIATALRPRLRATGHRLVLCDAPGVTVAEPDPTFERTVACDVRDVEGQAEAFAGADLVVHLAAYADERSWPDILSVNIDGTRAVCEAARLAGVGRLLLASSVHAAGYVPVGSPLATDGMPLPAPDTYYGVSKAALEALGALYAGRFGMTVVSARIMNFDDSPGGPRSLQAWLSPDDMARLVLATLTTDATGHHVVWGVSRNTRRSVDLRPGLAVGFDPQDDAEAYACGVQERDPSLPPKLLGGAFADPGYRLGVPHGGTQPG</sequence>
<dbReference type="PROSITE" id="PS00061">
    <property type="entry name" value="ADH_SHORT"/>
    <property type="match status" value="1"/>
</dbReference>
<feature type="domain" description="NAD-dependent epimerase/dehydratase" evidence="1">
    <location>
        <begin position="6"/>
        <end position="168"/>
    </location>
</feature>
<dbReference type="SUPFAM" id="SSF51735">
    <property type="entry name" value="NAD(P)-binding Rossmann-fold domains"/>
    <property type="match status" value="1"/>
</dbReference>
<dbReference type="InterPro" id="IPR050177">
    <property type="entry name" value="Lipid_A_modif_metabolic_enz"/>
</dbReference>
<protein>
    <submittedName>
        <fullName evidence="2">NAD(P)-dependent oxidoreductase</fullName>
    </submittedName>
</protein>
<evidence type="ECO:0000313" key="3">
    <source>
        <dbReference type="Proteomes" id="UP001500013"/>
    </source>
</evidence>
<name>A0ABN2S1A8_9MICO</name>
<organism evidence="2 3">
    <name type="scientific">Terrabacter lapilli</name>
    <dbReference type="NCBI Taxonomy" id="436231"/>
    <lineage>
        <taxon>Bacteria</taxon>
        <taxon>Bacillati</taxon>
        <taxon>Actinomycetota</taxon>
        <taxon>Actinomycetes</taxon>
        <taxon>Micrococcales</taxon>
        <taxon>Intrasporangiaceae</taxon>
        <taxon>Terrabacter</taxon>
    </lineage>
</organism>
<dbReference type="Proteomes" id="UP001500013">
    <property type="component" value="Unassembled WGS sequence"/>
</dbReference>
<dbReference type="RefSeq" id="WP_344061070.1">
    <property type="nucleotide sequence ID" value="NZ_BAAAPU010000007.1"/>
</dbReference>
<gene>
    <name evidence="2" type="ORF">GCM10009817_18950</name>
</gene>
<dbReference type="EMBL" id="BAAAPU010000007">
    <property type="protein sequence ID" value="GAA1978663.1"/>
    <property type="molecule type" value="Genomic_DNA"/>
</dbReference>
<dbReference type="Pfam" id="PF01370">
    <property type="entry name" value="Epimerase"/>
    <property type="match status" value="1"/>
</dbReference>
<comment type="caution">
    <text evidence="2">The sequence shown here is derived from an EMBL/GenBank/DDBJ whole genome shotgun (WGS) entry which is preliminary data.</text>
</comment>
<proteinExistence type="predicted"/>
<dbReference type="InterPro" id="IPR001509">
    <property type="entry name" value="Epimerase_deHydtase"/>
</dbReference>
<dbReference type="PANTHER" id="PTHR43245">
    <property type="entry name" value="BIFUNCTIONAL POLYMYXIN RESISTANCE PROTEIN ARNA"/>
    <property type="match status" value="1"/>
</dbReference>
<dbReference type="CDD" id="cd08946">
    <property type="entry name" value="SDR_e"/>
    <property type="match status" value="1"/>
</dbReference>
<accession>A0ABN2S1A8</accession>
<dbReference type="Gene3D" id="3.40.50.720">
    <property type="entry name" value="NAD(P)-binding Rossmann-like Domain"/>
    <property type="match status" value="1"/>
</dbReference>